<gene>
    <name evidence="1" type="ORF">KPC_2846</name>
</gene>
<accession>A0A2U3N1Y1</accession>
<dbReference type="EMBL" id="OOGT01000160">
    <property type="protein sequence ID" value="SPL71668.1"/>
    <property type="molecule type" value="Genomic_DNA"/>
</dbReference>
<reference evidence="2" key="1">
    <citation type="submission" date="2018-03" db="EMBL/GenBank/DDBJ databases">
        <authorList>
            <person name="Blom J."/>
        </authorList>
    </citation>
    <scope>NUCLEOTIDE SEQUENCE [LARGE SCALE GENOMIC DNA]</scope>
    <source>
        <strain evidence="2">KPC-SM-21</strain>
    </source>
</reference>
<protein>
    <submittedName>
        <fullName evidence="1">Uncharacterized protein</fullName>
    </submittedName>
</protein>
<dbReference type="OrthoDB" id="6709757at2"/>
<dbReference type="RefSeq" id="WP_121975087.1">
    <property type="nucleotide sequence ID" value="NZ_OOGT01000160.1"/>
</dbReference>
<sequence length="132" mass="15677">MKSYSSIYYKHADPEIMNKIDFLFQTHFGHADTFKEVADHINQEEGINLAESLITQVKNIEFDLSPITIYRVMGYSVCHFVHEPTDKELINLILKFLKHLVPDIEIFAWKKPPDVSDNYWLRFNNNQLIQYR</sequence>
<organism evidence="1 2">
    <name type="scientific">Acinetobacter stercoris</name>
    <dbReference type="NCBI Taxonomy" id="2126983"/>
    <lineage>
        <taxon>Bacteria</taxon>
        <taxon>Pseudomonadati</taxon>
        <taxon>Pseudomonadota</taxon>
        <taxon>Gammaproteobacteria</taxon>
        <taxon>Moraxellales</taxon>
        <taxon>Moraxellaceae</taxon>
        <taxon>Acinetobacter</taxon>
    </lineage>
</organism>
<evidence type="ECO:0000313" key="1">
    <source>
        <dbReference type="EMBL" id="SPL71668.1"/>
    </source>
</evidence>
<dbReference type="AlphaFoldDB" id="A0A2U3N1Y1"/>
<keyword evidence="2" id="KW-1185">Reference proteome</keyword>
<proteinExistence type="predicted"/>
<dbReference type="InParanoid" id="A0A2U3N1Y1"/>
<name>A0A2U3N1Y1_9GAMM</name>
<evidence type="ECO:0000313" key="2">
    <source>
        <dbReference type="Proteomes" id="UP000245974"/>
    </source>
</evidence>
<dbReference type="Proteomes" id="UP000245974">
    <property type="component" value="Unassembled WGS sequence"/>
</dbReference>